<keyword evidence="2" id="KW-1185">Reference proteome</keyword>
<evidence type="ECO:0000313" key="2">
    <source>
        <dbReference type="Proteomes" id="UP001149954"/>
    </source>
</evidence>
<dbReference type="EMBL" id="JAPWDS010000005">
    <property type="protein sequence ID" value="KAJ5497007.1"/>
    <property type="molecule type" value="Genomic_DNA"/>
</dbReference>
<name>A0A9W9XPY1_9EURO</name>
<reference evidence="1" key="2">
    <citation type="journal article" date="2023" name="IMA Fungus">
        <title>Comparative genomic study of the Penicillium genus elucidates a diverse pangenome and 15 lateral gene transfer events.</title>
        <authorList>
            <person name="Petersen C."/>
            <person name="Sorensen T."/>
            <person name="Nielsen M.R."/>
            <person name="Sondergaard T.E."/>
            <person name="Sorensen J.L."/>
            <person name="Fitzpatrick D.A."/>
            <person name="Frisvad J.C."/>
            <person name="Nielsen K.L."/>
        </authorList>
    </citation>
    <scope>NUCLEOTIDE SEQUENCE</scope>
    <source>
        <strain evidence="1">IBT 29495</strain>
    </source>
</reference>
<sequence>MEANIYHVYRMRACGGMISTSQLYFNELLTEMIMAQKPYTSHTQIEWMANAKDMIFYQDTEEMDTILLYRLFLLTARISPRA</sequence>
<comment type="caution">
    <text evidence="1">The sequence shown here is derived from an EMBL/GenBank/DDBJ whole genome shotgun (WGS) entry which is preliminary data.</text>
</comment>
<accession>A0A9W9XPY1</accession>
<proteinExistence type="predicted"/>
<dbReference type="AlphaFoldDB" id="A0A9W9XPY1"/>
<gene>
    <name evidence="1" type="ORF">N7463_008994</name>
</gene>
<protein>
    <submittedName>
        <fullName evidence="1">Protocatechuate-dioxygenase beta subunit protein</fullName>
    </submittedName>
</protein>
<dbReference type="OrthoDB" id="121380at2759"/>
<reference evidence="1" key="1">
    <citation type="submission" date="2022-12" db="EMBL/GenBank/DDBJ databases">
        <authorList>
            <person name="Petersen C."/>
        </authorList>
    </citation>
    <scope>NUCLEOTIDE SEQUENCE</scope>
    <source>
        <strain evidence="1">IBT 29495</strain>
    </source>
</reference>
<evidence type="ECO:0000313" key="1">
    <source>
        <dbReference type="EMBL" id="KAJ5497007.1"/>
    </source>
</evidence>
<dbReference type="Proteomes" id="UP001149954">
    <property type="component" value="Unassembled WGS sequence"/>
</dbReference>
<organism evidence="1 2">
    <name type="scientific">Penicillium fimorum</name>
    <dbReference type="NCBI Taxonomy" id="1882269"/>
    <lineage>
        <taxon>Eukaryota</taxon>
        <taxon>Fungi</taxon>
        <taxon>Dikarya</taxon>
        <taxon>Ascomycota</taxon>
        <taxon>Pezizomycotina</taxon>
        <taxon>Eurotiomycetes</taxon>
        <taxon>Eurotiomycetidae</taxon>
        <taxon>Eurotiales</taxon>
        <taxon>Aspergillaceae</taxon>
        <taxon>Penicillium</taxon>
    </lineage>
</organism>